<gene>
    <name evidence="2" type="ORF">B0T22DRAFT_504410</name>
</gene>
<feature type="transmembrane region" description="Helical" evidence="1">
    <location>
        <begin position="200"/>
        <end position="227"/>
    </location>
</feature>
<dbReference type="Proteomes" id="UP001270362">
    <property type="component" value="Unassembled WGS sequence"/>
</dbReference>
<accession>A0AAE0XH06</accession>
<protein>
    <submittedName>
        <fullName evidence="2">Uncharacterized protein</fullName>
    </submittedName>
</protein>
<reference evidence="2" key="1">
    <citation type="journal article" date="2023" name="Mol. Phylogenet. Evol.">
        <title>Genome-scale phylogeny and comparative genomics of the fungal order Sordariales.</title>
        <authorList>
            <person name="Hensen N."/>
            <person name="Bonometti L."/>
            <person name="Westerberg I."/>
            <person name="Brannstrom I.O."/>
            <person name="Guillou S."/>
            <person name="Cros-Aarteil S."/>
            <person name="Calhoun S."/>
            <person name="Haridas S."/>
            <person name="Kuo A."/>
            <person name="Mondo S."/>
            <person name="Pangilinan J."/>
            <person name="Riley R."/>
            <person name="LaButti K."/>
            <person name="Andreopoulos B."/>
            <person name="Lipzen A."/>
            <person name="Chen C."/>
            <person name="Yan M."/>
            <person name="Daum C."/>
            <person name="Ng V."/>
            <person name="Clum A."/>
            <person name="Steindorff A."/>
            <person name="Ohm R.A."/>
            <person name="Martin F."/>
            <person name="Silar P."/>
            <person name="Natvig D.O."/>
            <person name="Lalanne C."/>
            <person name="Gautier V."/>
            <person name="Ament-Velasquez S.L."/>
            <person name="Kruys A."/>
            <person name="Hutchinson M.I."/>
            <person name="Powell A.J."/>
            <person name="Barry K."/>
            <person name="Miller A.N."/>
            <person name="Grigoriev I.V."/>
            <person name="Debuchy R."/>
            <person name="Gladieux P."/>
            <person name="Hiltunen Thoren M."/>
            <person name="Johannesson H."/>
        </authorList>
    </citation>
    <scope>NUCLEOTIDE SEQUENCE</scope>
    <source>
        <strain evidence="2">CBS 314.62</strain>
    </source>
</reference>
<evidence type="ECO:0000313" key="2">
    <source>
        <dbReference type="EMBL" id="KAK3693060.1"/>
    </source>
</evidence>
<name>A0AAE0XH06_9PEZI</name>
<reference evidence="2" key="2">
    <citation type="submission" date="2023-06" db="EMBL/GenBank/DDBJ databases">
        <authorList>
            <consortium name="Lawrence Berkeley National Laboratory"/>
            <person name="Haridas S."/>
            <person name="Hensen N."/>
            <person name="Bonometti L."/>
            <person name="Westerberg I."/>
            <person name="Brannstrom I.O."/>
            <person name="Guillou S."/>
            <person name="Cros-Aarteil S."/>
            <person name="Calhoun S."/>
            <person name="Kuo A."/>
            <person name="Mondo S."/>
            <person name="Pangilinan J."/>
            <person name="Riley R."/>
            <person name="Labutti K."/>
            <person name="Andreopoulos B."/>
            <person name="Lipzen A."/>
            <person name="Chen C."/>
            <person name="Yanf M."/>
            <person name="Daum C."/>
            <person name="Ng V."/>
            <person name="Clum A."/>
            <person name="Steindorff A."/>
            <person name="Ohm R."/>
            <person name="Martin F."/>
            <person name="Silar P."/>
            <person name="Natvig D."/>
            <person name="Lalanne C."/>
            <person name="Gautier V."/>
            <person name="Ament-Velasquez S.L."/>
            <person name="Kruys A."/>
            <person name="Hutchinson M.I."/>
            <person name="Powell A.J."/>
            <person name="Barry K."/>
            <person name="Miller A.N."/>
            <person name="Grigoriev I.V."/>
            <person name="Debuchy R."/>
            <person name="Gladieux P."/>
            <person name="Thoren M.H."/>
            <person name="Johannesson H."/>
        </authorList>
    </citation>
    <scope>NUCLEOTIDE SEQUENCE</scope>
    <source>
        <strain evidence="2">CBS 314.62</strain>
    </source>
</reference>
<feature type="transmembrane region" description="Helical" evidence="1">
    <location>
        <begin position="704"/>
        <end position="729"/>
    </location>
</feature>
<evidence type="ECO:0000313" key="3">
    <source>
        <dbReference type="Proteomes" id="UP001270362"/>
    </source>
</evidence>
<keyword evidence="1" id="KW-0812">Transmembrane</keyword>
<keyword evidence="1" id="KW-1133">Transmembrane helix</keyword>
<keyword evidence="1" id="KW-0472">Membrane</keyword>
<keyword evidence="3" id="KW-1185">Reference proteome</keyword>
<dbReference type="AlphaFoldDB" id="A0AAE0XH06"/>
<evidence type="ECO:0000256" key="1">
    <source>
        <dbReference type="SAM" id="Phobius"/>
    </source>
</evidence>
<organism evidence="2 3">
    <name type="scientific">Podospora appendiculata</name>
    <dbReference type="NCBI Taxonomy" id="314037"/>
    <lineage>
        <taxon>Eukaryota</taxon>
        <taxon>Fungi</taxon>
        <taxon>Dikarya</taxon>
        <taxon>Ascomycota</taxon>
        <taxon>Pezizomycotina</taxon>
        <taxon>Sordariomycetes</taxon>
        <taxon>Sordariomycetidae</taxon>
        <taxon>Sordariales</taxon>
        <taxon>Podosporaceae</taxon>
        <taxon>Podospora</taxon>
    </lineage>
</organism>
<comment type="caution">
    <text evidence="2">The sequence shown here is derived from an EMBL/GenBank/DDBJ whole genome shotgun (WGS) entry which is preliminary data.</text>
</comment>
<sequence>MGASKEFRSWVSSFFTTCTRCSVSFRRGLLQLSSLIHREIYLVIHGAEQETKRAVMRTLKLPAPSHFNPRVVETVAKALLVLRHCSIHIPPMLASIVLTYLNVEGYFIGSDLSGPSTQTFQDISQLCLQVTAKLLELLIVVALGVVILDVVRDKMLHGSEGMPLGLMLSSFRFVDMTFLLSHEFRAGSTGFQRRRTRWGFALLVISCALIAILVGPSTALLLIPVYVKDWPGGGGSVLLNGDLAPSTVDVSPSWDPQCTPTVENMTLLNSGISSLASCPWAGFPYLSEILALSVYNGVPLLYKDAISPREITYWTSAEWRTFIFGANIGAGAAAQFLSNLWCSAMLGGAPKAGPGTIYANLHQRLRNGTKGNLESQLPLVRAECFNATSYAKSLRKKGINMSGSLPFPIITDLPTPRGAAYIIPFNTTGSPLPNSTTTQWLPIPNQRCSTTYGSPTSNYPSAFLVIRTSDIPGLDSTVTCSVKAQWIPGRIVHNYVCWGPQSLKGIPSDDDNDKLLDWATARSPAGQTAADFQRVDAWGETVHLTPAWLNTLTPTLSPNVNNTPSPNGGFTTLSSLLETFAQTDVHRDNARKVIFTFTTMAIASFVADGLSRIAYAENKVNDLNGDTVCTRVDAPPNPGNNLGNTAACRWEVSSSASTVDLFNDLVTADAVLSPYPTPPISSRKENTLKYYVTITGWGMKATSAAYYLALTVLWVYVAIALGHISWTWYRGRMSGAWRSLTDFLVLSQTSPAPLAAADAFRNTSTGVEAHETLRIAVRIRHNAGVEPGRETLQLLVGGDGEDGKLERVLGDVAYGVQG</sequence>
<dbReference type="EMBL" id="JAULSO010000001">
    <property type="protein sequence ID" value="KAK3693060.1"/>
    <property type="molecule type" value="Genomic_DNA"/>
</dbReference>
<feature type="transmembrane region" description="Helical" evidence="1">
    <location>
        <begin position="134"/>
        <end position="151"/>
    </location>
</feature>
<proteinExistence type="predicted"/>